<keyword evidence="3" id="KW-1185">Reference proteome</keyword>
<evidence type="ECO:0000313" key="2">
    <source>
        <dbReference type="EMBL" id="PTL56402.1"/>
    </source>
</evidence>
<comment type="caution">
    <text evidence="2">The sequence shown here is derived from an EMBL/GenBank/DDBJ whole genome shotgun (WGS) entry which is preliminary data.</text>
</comment>
<accession>A0A2T4UF98</accession>
<dbReference type="Proteomes" id="UP000240739">
    <property type="component" value="Unassembled WGS sequence"/>
</dbReference>
<evidence type="ECO:0000256" key="1">
    <source>
        <dbReference type="SAM" id="SignalP"/>
    </source>
</evidence>
<gene>
    <name evidence="2" type="ORF">C7Y72_15680</name>
</gene>
<keyword evidence="1" id="KW-0732">Signal</keyword>
<proteinExistence type="predicted"/>
<feature type="signal peptide" evidence="1">
    <location>
        <begin position="1"/>
        <end position="24"/>
    </location>
</feature>
<reference evidence="2 3" key="1">
    <citation type="submission" date="2018-03" db="EMBL/GenBank/DDBJ databases">
        <title>Aquarubrobacter algicola gen. nov., sp. nov., a novel actinobacterium isolated from shallow eutrophic lake during the end of cyanobacterial harmful algal blooms.</title>
        <authorList>
            <person name="Chun S.J."/>
        </authorList>
    </citation>
    <scope>NUCLEOTIDE SEQUENCE [LARGE SCALE GENOMIC DNA]</scope>
    <source>
        <strain evidence="2 3">Seoho-28</strain>
    </source>
</reference>
<evidence type="ECO:0000313" key="3">
    <source>
        <dbReference type="Proteomes" id="UP000240739"/>
    </source>
</evidence>
<name>A0A2T4UF98_9ACTN</name>
<organism evidence="2 3">
    <name type="scientific">Paraconexibacter algicola</name>
    <dbReference type="NCBI Taxonomy" id="2133960"/>
    <lineage>
        <taxon>Bacteria</taxon>
        <taxon>Bacillati</taxon>
        <taxon>Actinomycetota</taxon>
        <taxon>Thermoleophilia</taxon>
        <taxon>Solirubrobacterales</taxon>
        <taxon>Paraconexibacteraceae</taxon>
        <taxon>Paraconexibacter</taxon>
    </lineage>
</organism>
<dbReference type="OrthoDB" id="5243736at2"/>
<dbReference type="EMBL" id="PYYB01000002">
    <property type="protein sequence ID" value="PTL56402.1"/>
    <property type="molecule type" value="Genomic_DNA"/>
</dbReference>
<sequence length="237" mass="24000">MRKSALLATALSVVAVPVAGVAYAATVDQSIDVTVSPSKAGTAKKPAAVKLKVDIKTKKKVASETFATRSAVISFDKNLVFNPSSFATCTQATVQANEAGCAKGSKVGSGTAVGEALGQVANLKVSAFNGPKNTLNLHVTGSAPLAIDSVIVGKLGKASGKYGTKLTVTIPANLQQPLPGVFATLTSFVTTIDKKTSKGKPYVGLKGCSGGKLAFKGDFVFSDGTKASATDSVACKK</sequence>
<dbReference type="AlphaFoldDB" id="A0A2T4UF98"/>
<dbReference type="RefSeq" id="WP_107570121.1">
    <property type="nucleotide sequence ID" value="NZ_PYYB01000002.1"/>
</dbReference>
<protein>
    <submittedName>
        <fullName evidence="2">Uncharacterized protein</fullName>
    </submittedName>
</protein>
<feature type="chain" id="PRO_5015518730" evidence="1">
    <location>
        <begin position="25"/>
        <end position="237"/>
    </location>
</feature>